<protein>
    <recommendedName>
        <fullName evidence="1">F-box/LRR-repeat protein 15/At3g58940/PEG3-like LRR domain-containing protein</fullName>
    </recommendedName>
</protein>
<organism evidence="2 3">
    <name type="scientific">Capsicum baccatum</name>
    <name type="common">Peruvian pepper</name>
    <dbReference type="NCBI Taxonomy" id="33114"/>
    <lineage>
        <taxon>Eukaryota</taxon>
        <taxon>Viridiplantae</taxon>
        <taxon>Streptophyta</taxon>
        <taxon>Embryophyta</taxon>
        <taxon>Tracheophyta</taxon>
        <taxon>Spermatophyta</taxon>
        <taxon>Magnoliopsida</taxon>
        <taxon>eudicotyledons</taxon>
        <taxon>Gunneridae</taxon>
        <taxon>Pentapetalae</taxon>
        <taxon>asterids</taxon>
        <taxon>lamiids</taxon>
        <taxon>Solanales</taxon>
        <taxon>Solanaceae</taxon>
        <taxon>Solanoideae</taxon>
        <taxon>Capsiceae</taxon>
        <taxon>Capsicum</taxon>
    </lineage>
</organism>
<accession>A0A2G2W2D5</accession>
<dbReference type="OrthoDB" id="1678879at2759"/>
<sequence length="269" mass="30625">MSLMPFKAAARMSTLSKDLHGAWSSLSYLNFGDKFFYYEKNREDIGHVKFSKIVDQTLANRQKHKVSIQKFWLRLPPCLCCSPYQKWIKILVACNIKDLILSVHSPRGDNFFPIPEEIFAAKELNVLDLCGFKLELPCNGIKFSALRKLKLSHVFLDVQLFRALCTTCSCLEELSLCQCRGLVYLQILGSKLKMVQLELVEIKRVVIMAPNLEDLRITSIHDKSLDVSGITDCKALKSLYLDGVAFASEKDIFSSLPNLESFYRLCLAQ</sequence>
<evidence type="ECO:0000259" key="1">
    <source>
        <dbReference type="Pfam" id="PF24758"/>
    </source>
</evidence>
<dbReference type="PANTHER" id="PTHR31639">
    <property type="entry name" value="F-BOX PROTEIN-LIKE"/>
    <property type="match status" value="1"/>
</dbReference>
<dbReference type="AlphaFoldDB" id="A0A2G2W2D5"/>
<evidence type="ECO:0000313" key="2">
    <source>
        <dbReference type="EMBL" id="PHT39390.1"/>
    </source>
</evidence>
<dbReference type="Proteomes" id="UP000224567">
    <property type="component" value="Unassembled WGS sequence"/>
</dbReference>
<reference evidence="2 3" key="1">
    <citation type="journal article" date="2017" name="Genome Biol.">
        <title>New reference genome sequences of hot pepper reveal the massive evolution of plant disease-resistance genes by retroduplication.</title>
        <authorList>
            <person name="Kim S."/>
            <person name="Park J."/>
            <person name="Yeom S.I."/>
            <person name="Kim Y.M."/>
            <person name="Seo E."/>
            <person name="Kim K.T."/>
            <person name="Kim M.S."/>
            <person name="Lee J.M."/>
            <person name="Cheong K."/>
            <person name="Shin H.S."/>
            <person name="Kim S.B."/>
            <person name="Han K."/>
            <person name="Lee J."/>
            <person name="Park M."/>
            <person name="Lee H.A."/>
            <person name="Lee H.Y."/>
            <person name="Lee Y."/>
            <person name="Oh S."/>
            <person name="Lee J.H."/>
            <person name="Choi E."/>
            <person name="Choi E."/>
            <person name="Lee S.E."/>
            <person name="Jeon J."/>
            <person name="Kim H."/>
            <person name="Choi G."/>
            <person name="Song H."/>
            <person name="Lee J."/>
            <person name="Lee S.C."/>
            <person name="Kwon J.K."/>
            <person name="Lee H.Y."/>
            <person name="Koo N."/>
            <person name="Hong Y."/>
            <person name="Kim R.W."/>
            <person name="Kang W.H."/>
            <person name="Huh J.H."/>
            <person name="Kang B.C."/>
            <person name="Yang T.J."/>
            <person name="Lee Y.H."/>
            <person name="Bennetzen J.L."/>
            <person name="Choi D."/>
        </authorList>
    </citation>
    <scope>NUCLEOTIDE SEQUENCE [LARGE SCALE GENOMIC DNA]</scope>
    <source>
        <strain evidence="3">cv. PBC81</strain>
    </source>
</reference>
<dbReference type="Pfam" id="PF24758">
    <property type="entry name" value="LRR_At5g56370"/>
    <property type="match status" value="1"/>
</dbReference>
<feature type="domain" description="F-box/LRR-repeat protein 15/At3g58940/PEG3-like LRR" evidence="1">
    <location>
        <begin position="85"/>
        <end position="218"/>
    </location>
</feature>
<dbReference type="STRING" id="33114.A0A2G2W2D5"/>
<dbReference type="InterPro" id="IPR055411">
    <property type="entry name" value="LRR_FXL15/At3g58940/PEG3-like"/>
</dbReference>
<dbReference type="SUPFAM" id="SSF52047">
    <property type="entry name" value="RNI-like"/>
    <property type="match status" value="1"/>
</dbReference>
<reference evidence="3" key="2">
    <citation type="journal article" date="2017" name="J. Anim. Genet.">
        <title>Multiple reference genome sequences of hot pepper reveal the massive evolution of plant disease resistance genes by retroduplication.</title>
        <authorList>
            <person name="Kim S."/>
            <person name="Park J."/>
            <person name="Yeom S.-I."/>
            <person name="Kim Y.-M."/>
            <person name="Seo E."/>
            <person name="Kim K.-T."/>
            <person name="Kim M.-S."/>
            <person name="Lee J.M."/>
            <person name="Cheong K."/>
            <person name="Shin H.-S."/>
            <person name="Kim S.-B."/>
            <person name="Han K."/>
            <person name="Lee J."/>
            <person name="Park M."/>
            <person name="Lee H.-A."/>
            <person name="Lee H.-Y."/>
            <person name="Lee Y."/>
            <person name="Oh S."/>
            <person name="Lee J.H."/>
            <person name="Choi E."/>
            <person name="Choi E."/>
            <person name="Lee S.E."/>
            <person name="Jeon J."/>
            <person name="Kim H."/>
            <person name="Choi G."/>
            <person name="Song H."/>
            <person name="Lee J."/>
            <person name="Lee S.-C."/>
            <person name="Kwon J.-K."/>
            <person name="Lee H.-Y."/>
            <person name="Koo N."/>
            <person name="Hong Y."/>
            <person name="Kim R.W."/>
            <person name="Kang W.-H."/>
            <person name="Huh J.H."/>
            <person name="Kang B.-C."/>
            <person name="Yang T.-J."/>
            <person name="Lee Y.-H."/>
            <person name="Bennetzen J.L."/>
            <person name="Choi D."/>
        </authorList>
    </citation>
    <scope>NUCLEOTIDE SEQUENCE [LARGE SCALE GENOMIC DNA]</scope>
    <source>
        <strain evidence="3">cv. PBC81</strain>
    </source>
</reference>
<dbReference type="EMBL" id="MLFT02000009">
    <property type="protein sequence ID" value="PHT39390.1"/>
    <property type="molecule type" value="Genomic_DNA"/>
</dbReference>
<evidence type="ECO:0000313" key="3">
    <source>
        <dbReference type="Proteomes" id="UP000224567"/>
    </source>
</evidence>
<dbReference type="Gene3D" id="3.80.10.10">
    <property type="entry name" value="Ribonuclease Inhibitor"/>
    <property type="match status" value="1"/>
</dbReference>
<name>A0A2G2W2D5_CAPBA</name>
<proteinExistence type="predicted"/>
<dbReference type="InterPro" id="IPR032675">
    <property type="entry name" value="LRR_dom_sf"/>
</dbReference>
<comment type="caution">
    <text evidence="2">The sequence shown here is derived from an EMBL/GenBank/DDBJ whole genome shotgun (WGS) entry which is preliminary data.</text>
</comment>
<gene>
    <name evidence="2" type="ORF">CQW23_22963</name>
</gene>
<dbReference type="PANTHER" id="PTHR31639:SF42">
    <property type="entry name" value="OS02G0160200 PROTEIN"/>
    <property type="match status" value="1"/>
</dbReference>
<keyword evidence="3" id="KW-1185">Reference proteome</keyword>